<keyword evidence="1" id="KW-0732">Signal</keyword>
<sequence length="341" mass="35815">MTPSSYRTRPWTNPALGMATAVAVVTLTACGGGASADGANGDASASAAAPQGVLTAKAAASVVDHYEKVNNKANAALDKELLGTVEAGQLYAMDKASYTLIATLSKKDQKAYRSPFTYQDRRYVIPAKGTATWFAVQAKSSDTGHNSSFMVFDKVDSAYKLVLTVWAEDGEALPEPALDKNGLAEAVNPGTKVGKFAPPDVGAAYEDLLETGGAKAGKNLASTTLVKQALKTYKDSSTNGTADGIATKKFFTKPPADPSVYALRTADGGVLALFPLAHTQEILLKEAYRSSRSLVPSEEQSALGAARGDLITDRFEGKGMAELTPTAARITALDWQHVDSR</sequence>
<dbReference type="EMBL" id="CP034463">
    <property type="protein sequence ID" value="AZP19655.1"/>
    <property type="molecule type" value="Genomic_DNA"/>
</dbReference>
<dbReference type="Proteomes" id="UP000280197">
    <property type="component" value="Chromosome"/>
</dbReference>
<name>A0A3Q9C324_9ACTN</name>
<evidence type="ECO:0000256" key="1">
    <source>
        <dbReference type="SAM" id="SignalP"/>
    </source>
</evidence>
<feature type="domain" description="DUF8094" evidence="2">
    <location>
        <begin position="50"/>
        <end position="326"/>
    </location>
</feature>
<dbReference type="KEGG" id="saqu:EJC51_28455"/>
<dbReference type="AlphaFoldDB" id="A0A3Q9C324"/>
<feature type="chain" id="PRO_5018652860" description="DUF8094 domain-containing protein" evidence="1">
    <location>
        <begin position="37"/>
        <end position="341"/>
    </location>
</feature>
<proteinExistence type="predicted"/>
<evidence type="ECO:0000259" key="2">
    <source>
        <dbReference type="Pfam" id="PF26366"/>
    </source>
</evidence>
<dbReference type="RefSeq" id="WP_126273697.1">
    <property type="nucleotide sequence ID" value="NZ_CP034463.1"/>
</dbReference>
<dbReference type="InterPro" id="IPR058407">
    <property type="entry name" value="DUF8094"/>
</dbReference>
<gene>
    <name evidence="3" type="ORF">EJC51_28455</name>
</gene>
<protein>
    <recommendedName>
        <fullName evidence="2">DUF8094 domain-containing protein</fullName>
    </recommendedName>
</protein>
<dbReference type="Pfam" id="PF26366">
    <property type="entry name" value="DUF8094"/>
    <property type="match status" value="1"/>
</dbReference>
<keyword evidence="4" id="KW-1185">Reference proteome</keyword>
<evidence type="ECO:0000313" key="4">
    <source>
        <dbReference type="Proteomes" id="UP000280197"/>
    </source>
</evidence>
<accession>A0A3Q9C324</accession>
<organism evidence="3 4">
    <name type="scientific">Streptomyces aquilus</name>
    <dbReference type="NCBI Taxonomy" id="2548456"/>
    <lineage>
        <taxon>Bacteria</taxon>
        <taxon>Bacillati</taxon>
        <taxon>Actinomycetota</taxon>
        <taxon>Actinomycetes</taxon>
        <taxon>Kitasatosporales</taxon>
        <taxon>Streptomycetaceae</taxon>
        <taxon>Streptomyces</taxon>
    </lineage>
</organism>
<reference evidence="3 4" key="1">
    <citation type="submission" date="2018-12" db="EMBL/GenBank/DDBJ databases">
        <authorList>
            <person name="Li K."/>
        </authorList>
    </citation>
    <scope>NUCLEOTIDE SEQUENCE [LARGE SCALE GENOMIC DNA]</scope>
    <source>
        <strain evidence="4">CR22</strain>
    </source>
</reference>
<feature type="signal peptide" evidence="1">
    <location>
        <begin position="1"/>
        <end position="36"/>
    </location>
</feature>
<evidence type="ECO:0000313" key="3">
    <source>
        <dbReference type="EMBL" id="AZP19655.1"/>
    </source>
</evidence>
<dbReference type="PROSITE" id="PS51257">
    <property type="entry name" value="PROKAR_LIPOPROTEIN"/>
    <property type="match status" value="1"/>
</dbReference>